<proteinExistence type="predicted"/>
<accession>A0A645I1I4</accession>
<protein>
    <recommendedName>
        <fullName evidence="2">BRCT domain-containing protein</fullName>
    </recommendedName>
</protein>
<reference evidence="1" key="1">
    <citation type="submission" date="2019-08" db="EMBL/GenBank/DDBJ databases">
        <authorList>
            <person name="Kucharzyk K."/>
            <person name="Murdoch R.W."/>
            <person name="Higgins S."/>
            <person name="Loffler F."/>
        </authorList>
    </citation>
    <scope>NUCLEOTIDE SEQUENCE</scope>
</reference>
<evidence type="ECO:0008006" key="2">
    <source>
        <dbReference type="Google" id="ProtNLM"/>
    </source>
</evidence>
<comment type="caution">
    <text evidence="1">The sequence shown here is derived from an EMBL/GenBank/DDBJ whole genome shotgun (WGS) entry which is preliminary data.</text>
</comment>
<dbReference type="EMBL" id="VSSQ01099968">
    <property type="protein sequence ID" value="MPN42314.1"/>
    <property type="molecule type" value="Genomic_DNA"/>
</dbReference>
<gene>
    <name evidence="1" type="ORF">SDC9_189871</name>
</gene>
<name>A0A645I1I4_9ZZZZ</name>
<organism evidence="1">
    <name type="scientific">bioreactor metagenome</name>
    <dbReference type="NCBI Taxonomy" id="1076179"/>
    <lineage>
        <taxon>unclassified sequences</taxon>
        <taxon>metagenomes</taxon>
        <taxon>ecological metagenomes</taxon>
    </lineage>
</organism>
<sequence>MCRLNDIQIKNHHDAVADAIAAGQVLVAALNAKQMKLEDCHSLIRKKISTLISTGKMAEGLNPSNIIIDGGNPDGDWFGDVLCFTGELRMPRMDASILASQLGFDVGKGVTKKTNYLVKGQQDLAKLNGKDMSSKEEKALSLIKKGQDIVVISEDDFFYMIGA</sequence>
<evidence type="ECO:0000313" key="1">
    <source>
        <dbReference type="EMBL" id="MPN42314.1"/>
    </source>
</evidence>
<dbReference type="AlphaFoldDB" id="A0A645I1I4"/>
<dbReference type="Gene3D" id="3.40.50.10190">
    <property type="entry name" value="BRCT domain"/>
    <property type="match status" value="1"/>
</dbReference>
<dbReference type="InterPro" id="IPR036420">
    <property type="entry name" value="BRCT_dom_sf"/>
</dbReference>
<dbReference type="SUPFAM" id="SSF52113">
    <property type="entry name" value="BRCT domain"/>
    <property type="match status" value="1"/>
</dbReference>
<dbReference type="CDD" id="cd17748">
    <property type="entry name" value="BRCT_DNA_ligase_like"/>
    <property type="match status" value="1"/>
</dbReference>